<dbReference type="Proteomes" id="UP000005801">
    <property type="component" value="Unassembled WGS sequence"/>
</dbReference>
<proteinExistence type="predicted"/>
<gene>
    <name evidence="2" type="ORF">PPSIR1_12518</name>
</gene>
<reference evidence="2 3" key="1">
    <citation type="submission" date="2007-06" db="EMBL/GenBank/DDBJ databases">
        <authorList>
            <person name="Shimkets L."/>
            <person name="Ferriera S."/>
            <person name="Johnson J."/>
            <person name="Kravitz S."/>
            <person name="Beeson K."/>
            <person name="Sutton G."/>
            <person name="Rogers Y.-H."/>
            <person name="Friedman R."/>
            <person name="Frazier M."/>
            <person name="Venter J.C."/>
        </authorList>
    </citation>
    <scope>NUCLEOTIDE SEQUENCE [LARGE SCALE GENOMIC DNA]</scope>
    <source>
        <strain evidence="2 3">SIR-1</strain>
    </source>
</reference>
<dbReference type="PROSITE" id="PS51257">
    <property type="entry name" value="PROKAR_LIPOPROTEIN"/>
    <property type="match status" value="1"/>
</dbReference>
<organism evidence="2 3">
    <name type="scientific">Plesiocystis pacifica SIR-1</name>
    <dbReference type="NCBI Taxonomy" id="391625"/>
    <lineage>
        <taxon>Bacteria</taxon>
        <taxon>Pseudomonadati</taxon>
        <taxon>Myxococcota</taxon>
        <taxon>Polyangia</taxon>
        <taxon>Nannocystales</taxon>
        <taxon>Nannocystaceae</taxon>
        <taxon>Plesiocystis</taxon>
    </lineage>
</organism>
<dbReference type="EMBL" id="ABCS01000008">
    <property type="protein sequence ID" value="EDM80705.1"/>
    <property type="molecule type" value="Genomic_DNA"/>
</dbReference>
<comment type="caution">
    <text evidence="2">The sequence shown here is derived from an EMBL/GenBank/DDBJ whole genome shotgun (WGS) entry which is preliminary data.</text>
</comment>
<keyword evidence="1" id="KW-0732">Signal</keyword>
<name>A6G008_9BACT</name>
<dbReference type="OrthoDB" id="5525531at2"/>
<evidence type="ECO:0000313" key="3">
    <source>
        <dbReference type="Proteomes" id="UP000005801"/>
    </source>
</evidence>
<evidence type="ECO:0000313" key="2">
    <source>
        <dbReference type="EMBL" id="EDM80705.1"/>
    </source>
</evidence>
<evidence type="ECO:0000256" key="1">
    <source>
        <dbReference type="SAM" id="SignalP"/>
    </source>
</evidence>
<dbReference type="STRING" id="391625.PPSIR1_12518"/>
<dbReference type="AlphaFoldDB" id="A6G008"/>
<accession>A6G008</accession>
<dbReference type="RefSeq" id="WP_006970057.1">
    <property type="nucleotide sequence ID" value="NZ_ABCS01000008.1"/>
</dbReference>
<protein>
    <recommendedName>
        <fullName evidence="4">Lipoprotein</fullName>
    </recommendedName>
</protein>
<sequence>MQHVKSLLAFALLGTTFVTGCGGTPTEDDCNEYADHMVGLTLEEAKKQLTPTGDASIDSAAEAAMKTEADKAHPEFKKLCTDEGTKAEVECALKSKSIEQMEKDCS</sequence>
<evidence type="ECO:0008006" key="4">
    <source>
        <dbReference type="Google" id="ProtNLM"/>
    </source>
</evidence>
<feature type="chain" id="PRO_5005660267" description="Lipoprotein" evidence="1">
    <location>
        <begin position="21"/>
        <end position="106"/>
    </location>
</feature>
<keyword evidence="3" id="KW-1185">Reference proteome</keyword>
<feature type="signal peptide" evidence="1">
    <location>
        <begin position="1"/>
        <end position="20"/>
    </location>
</feature>